<evidence type="ECO:0000313" key="3">
    <source>
        <dbReference type="Proteomes" id="UP001298593"/>
    </source>
</evidence>
<feature type="non-terminal residue" evidence="2">
    <location>
        <position position="217"/>
    </location>
</feature>
<proteinExistence type="predicted"/>
<accession>A0ABU5XPM3</accession>
<feature type="region of interest" description="Disordered" evidence="1">
    <location>
        <begin position="155"/>
        <end position="174"/>
    </location>
</feature>
<dbReference type="RefSeq" id="WP_408066222.1">
    <property type="nucleotide sequence ID" value="NZ_JAYJJU010000001.1"/>
</dbReference>
<dbReference type="Proteomes" id="UP001298593">
    <property type="component" value="Unassembled WGS sequence"/>
</dbReference>
<keyword evidence="3" id="KW-1185">Reference proteome</keyword>
<organism evidence="2 3">
    <name type="scientific">[Mycobacterium] nativiensis</name>
    <dbReference type="NCBI Taxonomy" id="2855503"/>
    <lineage>
        <taxon>Bacteria</taxon>
        <taxon>Bacillati</taxon>
        <taxon>Actinomycetota</taxon>
        <taxon>Actinomycetes</taxon>
        <taxon>Mycobacteriales</taxon>
        <taxon>Mycobacteriaceae</taxon>
        <taxon>Mycolicibacter</taxon>
    </lineage>
</organism>
<dbReference type="InterPro" id="IPR048996">
    <property type="entry name" value="PGRS_rpt"/>
</dbReference>
<gene>
    <name evidence="2" type="ORF">KV113_00005</name>
</gene>
<evidence type="ECO:0000256" key="1">
    <source>
        <dbReference type="SAM" id="MobiDB-lite"/>
    </source>
</evidence>
<name>A0ABU5XPM3_9MYCO</name>
<comment type="caution">
    <text evidence="2">The sequence shown here is derived from an EMBL/GenBank/DDBJ whole genome shotgun (WGS) entry which is preliminary data.</text>
</comment>
<dbReference type="Pfam" id="PF21526">
    <property type="entry name" value="PGRS"/>
    <property type="match status" value="1"/>
</dbReference>
<reference evidence="2 3" key="1">
    <citation type="submission" date="2023-12" db="EMBL/GenBank/DDBJ databases">
        <title>Description of new species of Mycobacterium terrae complex isolated from sewage at the Sao Paulo Zoological Park Foundation in Brazil.</title>
        <authorList>
            <person name="Romagnoli C.L."/>
            <person name="Conceicao E.C."/>
            <person name="Machado E."/>
            <person name="Barreto L.B.P.F."/>
            <person name="Sharma A."/>
            <person name="Silva N.M."/>
            <person name="Marques L.E."/>
            <person name="Juliana M.A."/>
            <person name="Lourenco M.C.S."/>
            <person name="Digiampietri L.A."/>
            <person name="Suffys P.N."/>
            <person name="Viana-Niero C."/>
        </authorList>
    </citation>
    <scope>NUCLEOTIDE SEQUENCE [LARGE SCALE GENOMIC DNA]</scope>
    <source>
        <strain evidence="2 3">MYC340</strain>
    </source>
</reference>
<sequence>MAAPPPEAHADFGFDDFWSWLGLGSDSQSLTPEWTGSDWDLPGSADETGMEMAQLWDTFFYTPLHATLQDWINSEFGSQVNGVINQIFAPFTENFCGLICNGADGTALDPDGQAGGLWFGDGGSGWSSTLDGITGGNGGHAGGIGNGGDGGAGGLGADGGNGGHGGEMWGHGGDGGAGGAATALLAAGDGGNGGSSGQAQDFFGMGAWGNGGNGGKG</sequence>
<dbReference type="EMBL" id="JAYJJU010000001">
    <property type="protein sequence ID" value="MEB3029924.1"/>
    <property type="molecule type" value="Genomic_DNA"/>
</dbReference>
<evidence type="ECO:0008006" key="4">
    <source>
        <dbReference type="Google" id="ProtNLM"/>
    </source>
</evidence>
<evidence type="ECO:0000313" key="2">
    <source>
        <dbReference type="EMBL" id="MEB3029924.1"/>
    </source>
</evidence>
<protein>
    <recommendedName>
        <fullName evidence="4">PE-PGRS family protein</fullName>
    </recommendedName>
</protein>